<evidence type="ECO:0000313" key="2">
    <source>
        <dbReference type="EMBL" id="KAG0249553.1"/>
    </source>
</evidence>
<sequence length="139" mass="15798">MSFIFNIFSSNPATPSEKENAAALKVIIKDHKSALKAEYKQHETEYKQAVKEADAEYKRSKQEAKDKLYRNTMEAVSREIDIITATDEYVNSDKKTKTKIDDFKSWINTETEKHLGESDGELEVFEGTLDEKTSQAPAA</sequence>
<gene>
    <name evidence="2" type="ORF">BG011_009133</name>
</gene>
<evidence type="ECO:0000256" key="1">
    <source>
        <dbReference type="SAM" id="Coils"/>
    </source>
</evidence>
<dbReference type="Proteomes" id="UP000726737">
    <property type="component" value="Unassembled WGS sequence"/>
</dbReference>
<feature type="coiled-coil region" evidence="1">
    <location>
        <begin position="32"/>
        <end position="63"/>
    </location>
</feature>
<protein>
    <submittedName>
        <fullName evidence="2">Uncharacterized protein</fullName>
    </submittedName>
</protein>
<dbReference type="AlphaFoldDB" id="A0A9P6TVZ2"/>
<reference evidence="2" key="1">
    <citation type="journal article" date="2020" name="Fungal Divers.">
        <title>Resolving the Mortierellaceae phylogeny through synthesis of multi-gene phylogenetics and phylogenomics.</title>
        <authorList>
            <person name="Vandepol N."/>
            <person name="Liber J."/>
            <person name="Desiro A."/>
            <person name="Na H."/>
            <person name="Kennedy M."/>
            <person name="Barry K."/>
            <person name="Grigoriev I.V."/>
            <person name="Miller A.N."/>
            <person name="O'Donnell K."/>
            <person name="Stajich J.E."/>
            <person name="Bonito G."/>
        </authorList>
    </citation>
    <scope>NUCLEOTIDE SEQUENCE</scope>
    <source>
        <strain evidence="2">KOD948</strain>
    </source>
</reference>
<keyword evidence="3" id="KW-1185">Reference proteome</keyword>
<name>A0A9P6TVZ2_9FUNG</name>
<dbReference type="EMBL" id="JAAAJA010000799">
    <property type="protein sequence ID" value="KAG0249553.1"/>
    <property type="molecule type" value="Genomic_DNA"/>
</dbReference>
<proteinExistence type="predicted"/>
<comment type="caution">
    <text evidence="2">The sequence shown here is derived from an EMBL/GenBank/DDBJ whole genome shotgun (WGS) entry which is preliminary data.</text>
</comment>
<keyword evidence="1" id="KW-0175">Coiled coil</keyword>
<dbReference type="OrthoDB" id="2441831at2759"/>
<organism evidence="2 3">
    <name type="scientific">Mortierella polycephala</name>
    <dbReference type="NCBI Taxonomy" id="41804"/>
    <lineage>
        <taxon>Eukaryota</taxon>
        <taxon>Fungi</taxon>
        <taxon>Fungi incertae sedis</taxon>
        <taxon>Mucoromycota</taxon>
        <taxon>Mortierellomycotina</taxon>
        <taxon>Mortierellomycetes</taxon>
        <taxon>Mortierellales</taxon>
        <taxon>Mortierellaceae</taxon>
        <taxon>Mortierella</taxon>
    </lineage>
</organism>
<accession>A0A9P6TVZ2</accession>
<evidence type="ECO:0000313" key="3">
    <source>
        <dbReference type="Proteomes" id="UP000726737"/>
    </source>
</evidence>